<name>A0A1G1W8X7_9BACT</name>
<accession>A0A1G1W8X7</accession>
<dbReference type="Proteomes" id="UP000176631">
    <property type="component" value="Unassembled WGS sequence"/>
</dbReference>
<dbReference type="EMBL" id="MHCP01000015">
    <property type="protein sequence ID" value="OGY24074.1"/>
    <property type="molecule type" value="Genomic_DNA"/>
</dbReference>
<reference evidence="1 2" key="1">
    <citation type="journal article" date="2016" name="Nat. Commun.">
        <title>Thousands of microbial genomes shed light on interconnected biogeochemical processes in an aquifer system.</title>
        <authorList>
            <person name="Anantharaman K."/>
            <person name="Brown C.T."/>
            <person name="Hug L.A."/>
            <person name="Sharon I."/>
            <person name="Castelle C.J."/>
            <person name="Probst A.J."/>
            <person name="Thomas B.C."/>
            <person name="Singh A."/>
            <person name="Wilkins M.J."/>
            <person name="Karaoz U."/>
            <person name="Brodie E.L."/>
            <person name="Williams K.H."/>
            <person name="Hubbard S.S."/>
            <person name="Banfield J.F."/>
        </authorList>
    </citation>
    <scope>NUCLEOTIDE SEQUENCE [LARGE SCALE GENOMIC DNA]</scope>
</reference>
<evidence type="ECO:0000313" key="1">
    <source>
        <dbReference type="EMBL" id="OGY24074.1"/>
    </source>
</evidence>
<dbReference type="AlphaFoldDB" id="A0A1G1W8X7"/>
<proteinExistence type="predicted"/>
<gene>
    <name evidence="1" type="ORF">A2172_00830</name>
</gene>
<sequence length="239" mass="27145">MAKPKRIPLTQEHLDIEDIRDDVVILKSGTAAAVLQTTAINFDLLSEQEQDSVIFAFAGLLNSITYPIQVLIRSKRVDISNYILRIAEAKRKTHNQSLVSQIEKYENFIKDLVSKNQVLDKRFYVIIPYFNIELSQLTGGLGSIFHPKAVKEHKWATLEKAKVNLEPKVEHLIKQFSRLGVKTIRLTTEELVELYYDLYNADIAREEKAALGTKEYTTPIVEPKITPVATPPAEEGVKQ</sequence>
<organism evidence="1 2">
    <name type="scientific">Candidatus Woykebacteria bacterium RBG_13_40_15</name>
    <dbReference type="NCBI Taxonomy" id="1802593"/>
    <lineage>
        <taxon>Bacteria</taxon>
        <taxon>Candidatus Woykeibacteriota</taxon>
    </lineage>
</organism>
<evidence type="ECO:0000313" key="2">
    <source>
        <dbReference type="Proteomes" id="UP000176631"/>
    </source>
</evidence>
<comment type="caution">
    <text evidence="1">The sequence shown here is derived from an EMBL/GenBank/DDBJ whole genome shotgun (WGS) entry which is preliminary data.</text>
</comment>
<dbReference type="STRING" id="1802593.A2172_00830"/>
<protein>
    <submittedName>
        <fullName evidence="1">Uncharacterized protein</fullName>
    </submittedName>
</protein>